<dbReference type="GO" id="GO:0046983">
    <property type="term" value="F:protein dimerization activity"/>
    <property type="evidence" value="ECO:0007669"/>
    <property type="project" value="InterPro"/>
</dbReference>
<comment type="caution">
    <text evidence="3">The sequence shown here is derived from an EMBL/GenBank/DDBJ whole genome shotgun (WGS) entry which is preliminary data.</text>
</comment>
<organism evidence="3 4">
    <name type="scientific">Virgibacillus indicus</name>
    <dbReference type="NCBI Taxonomy" id="2024554"/>
    <lineage>
        <taxon>Bacteria</taxon>
        <taxon>Bacillati</taxon>
        <taxon>Bacillota</taxon>
        <taxon>Bacilli</taxon>
        <taxon>Bacillales</taxon>
        <taxon>Bacillaceae</taxon>
        <taxon>Virgibacillus</taxon>
    </lineage>
</organism>
<dbReference type="EMBL" id="NPMS01000002">
    <property type="protein sequence ID" value="OZU89396.1"/>
    <property type="molecule type" value="Genomic_DNA"/>
</dbReference>
<keyword evidence="1" id="KW-0472">Membrane</keyword>
<dbReference type="PROSITE" id="PS51500">
    <property type="entry name" value="SIN"/>
    <property type="match status" value="1"/>
</dbReference>
<evidence type="ECO:0000313" key="4">
    <source>
        <dbReference type="Proteomes" id="UP000216498"/>
    </source>
</evidence>
<feature type="transmembrane region" description="Helical" evidence="1">
    <location>
        <begin position="6"/>
        <end position="29"/>
    </location>
</feature>
<keyword evidence="1" id="KW-0812">Transmembrane</keyword>
<sequence length="87" mass="10439">MISIFWKFLLIFNLILTFLRYVIYSSILLDARFILLALKKGECNINNLLDEEWISLITEAKRLGLTIEEIREFLQREINKEEFKKAE</sequence>
<dbReference type="GO" id="GO:0006355">
    <property type="term" value="P:regulation of DNA-templated transcription"/>
    <property type="evidence" value="ECO:0007669"/>
    <property type="project" value="InterPro"/>
</dbReference>
<evidence type="ECO:0000256" key="1">
    <source>
        <dbReference type="SAM" id="Phobius"/>
    </source>
</evidence>
<dbReference type="SUPFAM" id="SSF47406">
    <property type="entry name" value="SinR repressor dimerisation domain-like"/>
    <property type="match status" value="1"/>
</dbReference>
<evidence type="ECO:0000259" key="2">
    <source>
        <dbReference type="PROSITE" id="PS51500"/>
    </source>
</evidence>
<gene>
    <name evidence="3" type="ORF">CIL03_06680</name>
</gene>
<dbReference type="AlphaFoldDB" id="A0A265NDM1"/>
<dbReference type="InterPro" id="IPR036281">
    <property type="entry name" value="SinR/SinI_dimer_dom_sf"/>
</dbReference>
<name>A0A265NDM1_9BACI</name>
<feature type="domain" description="Sin" evidence="2">
    <location>
        <begin position="40"/>
        <end position="78"/>
    </location>
</feature>
<proteinExistence type="predicted"/>
<dbReference type="Pfam" id="PF08671">
    <property type="entry name" value="SinI"/>
    <property type="match status" value="1"/>
</dbReference>
<evidence type="ECO:0000313" key="3">
    <source>
        <dbReference type="EMBL" id="OZU89396.1"/>
    </source>
</evidence>
<keyword evidence="1" id="KW-1133">Transmembrane helix</keyword>
<accession>A0A265NDM1</accession>
<reference evidence="3 4" key="1">
    <citation type="submission" date="2017-08" db="EMBL/GenBank/DDBJ databases">
        <title>Virgibacillus indicus sp. nov. and Virgibacillus profoundi sp. nov, two moderately halophilic bacteria isolated from marine sediment by using the Microfluidic Streak Plate.</title>
        <authorList>
            <person name="Xu B."/>
            <person name="Hu B."/>
            <person name="Wang J."/>
            <person name="Zhu Y."/>
            <person name="Huang L."/>
            <person name="Du W."/>
            <person name="Huang Y."/>
        </authorList>
    </citation>
    <scope>NUCLEOTIDE SEQUENCE [LARGE SCALE GENOMIC DNA]</scope>
    <source>
        <strain evidence="3 4">IO3-P2-C2</strain>
    </source>
</reference>
<protein>
    <recommendedName>
        <fullName evidence="2">Sin domain-containing protein</fullName>
    </recommendedName>
</protein>
<dbReference type="Proteomes" id="UP000216498">
    <property type="component" value="Unassembled WGS sequence"/>
</dbReference>
<dbReference type="InterPro" id="IPR010981">
    <property type="entry name" value="SinR/SinI_dimer_dom"/>
</dbReference>
<keyword evidence="4" id="KW-1185">Reference proteome</keyword>